<evidence type="ECO:0000313" key="5">
    <source>
        <dbReference type="Proteomes" id="UP000198642"/>
    </source>
</evidence>
<keyword evidence="2" id="KW-0472">Membrane</keyword>
<organism evidence="4 5">
    <name type="scientific">Lentibacillus halodurans</name>
    <dbReference type="NCBI Taxonomy" id="237679"/>
    <lineage>
        <taxon>Bacteria</taxon>
        <taxon>Bacillati</taxon>
        <taxon>Bacillota</taxon>
        <taxon>Bacilli</taxon>
        <taxon>Bacillales</taxon>
        <taxon>Bacillaceae</taxon>
        <taxon>Lentibacillus</taxon>
    </lineage>
</organism>
<feature type="domain" description="DUF4349" evidence="3">
    <location>
        <begin position="88"/>
        <end position="302"/>
    </location>
</feature>
<dbReference type="PROSITE" id="PS51257">
    <property type="entry name" value="PROKAR_LIPOPROTEIN"/>
    <property type="match status" value="1"/>
</dbReference>
<name>A0A1I0ZBC1_9BACI</name>
<proteinExistence type="predicted"/>
<feature type="region of interest" description="Disordered" evidence="1">
    <location>
        <begin position="24"/>
        <end position="88"/>
    </location>
</feature>
<keyword evidence="2" id="KW-1133">Transmembrane helix</keyword>
<reference evidence="4 5" key="1">
    <citation type="submission" date="2016-10" db="EMBL/GenBank/DDBJ databases">
        <authorList>
            <person name="de Groot N.N."/>
        </authorList>
    </citation>
    <scope>NUCLEOTIDE SEQUENCE [LARGE SCALE GENOMIC DNA]</scope>
    <source>
        <strain evidence="4 5">CGMCC 1.3702</strain>
    </source>
</reference>
<evidence type="ECO:0000256" key="1">
    <source>
        <dbReference type="SAM" id="MobiDB-lite"/>
    </source>
</evidence>
<protein>
    <recommendedName>
        <fullName evidence="3">DUF4349 domain-containing protein</fullName>
    </recommendedName>
</protein>
<dbReference type="EMBL" id="FOJW01000010">
    <property type="protein sequence ID" value="SFB22821.1"/>
    <property type="molecule type" value="Genomic_DNA"/>
</dbReference>
<evidence type="ECO:0000256" key="2">
    <source>
        <dbReference type="SAM" id="Phobius"/>
    </source>
</evidence>
<dbReference type="Proteomes" id="UP000198642">
    <property type="component" value="Unassembled WGS sequence"/>
</dbReference>
<accession>A0A1I0ZBC1</accession>
<evidence type="ECO:0000259" key="3">
    <source>
        <dbReference type="Pfam" id="PF14257"/>
    </source>
</evidence>
<keyword evidence="2" id="KW-0812">Transmembrane</keyword>
<feature type="compositionally biased region" description="Basic and acidic residues" evidence="1">
    <location>
        <begin position="27"/>
        <end position="50"/>
    </location>
</feature>
<keyword evidence="5" id="KW-1185">Reference proteome</keyword>
<feature type="transmembrane region" description="Helical" evidence="2">
    <location>
        <begin position="272"/>
        <end position="305"/>
    </location>
</feature>
<dbReference type="STRING" id="237679.SAMN04488072_110113"/>
<dbReference type="AlphaFoldDB" id="A0A1I0ZBC1"/>
<sequence>MKKEFIIFMVMAIGILATACSNESEDHESTADHADSGTKELTSEDSRSLNEADESGGEQKDNSIDQPEDDSSEDNAVSQADENAQEDRKVIYTANLRIEVKDYQETVDRIQTQVSERDGYIVESNMHESSEDGSISGRISARIPQDQFREFTQLVEEGSSDVVESSVSGQDVTEEYIDLESRLESKQVVEERLLSFMEQAEETEDLLKISDDLAAVQQEIEEITGRMNYLENKVDLATVTIQIEENDVSISSEEDLNTWEKTKQQFMKSINFLLSAFSGLFIFVAGNLPILIILAIMVIIVFWMIRKQRRDKLEE</sequence>
<gene>
    <name evidence="4" type="ORF">SAMN04488072_110113</name>
</gene>
<dbReference type="InterPro" id="IPR025645">
    <property type="entry name" value="DUF4349"/>
</dbReference>
<dbReference type="RefSeq" id="WP_170848258.1">
    <property type="nucleotide sequence ID" value="NZ_FOJW01000010.1"/>
</dbReference>
<evidence type="ECO:0000313" key="4">
    <source>
        <dbReference type="EMBL" id="SFB22821.1"/>
    </source>
</evidence>
<dbReference type="Pfam" id="PF14257">
    <property type="entry name" value="DUF4349"/>
    <property type="match status" value="1"/>
</dbReference>